<feature type="transmembrane region" description="Helical" evidence="6">
    <location>
        <begin position="346"/>
        <end position="364"/>
    </location>
</feature>
<name>A0A1E3NN92_9ASCO</name>
<dbReference type="Pfam" id="PF07690">
    <property type="entry name" value="MFS_1"/>
    <property type="match status" value="1"/>
</dbReference>
<evidence type="ECO:0000313" key="9">
    <source>
        <dbReference type="Proteomes" id="UP000094455"/>
    </source>
</evidence>
<feature type="transmembrane region" description="Helical" evidence="6">
    <location>
        <begin position="34"/>
        <end position="53"/>
    </location>
</feature>
<evidence type="ECO:0000256" key="2">
    <source>
        <dbReference type="ARBA" id="ARBA00022448"/>
    </source>
</evidence>
<dbReference type="RefSeq" id="XP_019018674.1">
    <property type="nucleotide sequence ID" value="XM_019163146.1"/>
</dbReference>
<feature type="transmembrane region" description="Helical" evidence="6">
    <location>
        <begin position="376"/>
        <end position="398"/>
    </location>
</feature>
<dbReference type="InterPro" id="IPR011701">
    <property type="entry name" value="MFS"/>
</dbReference>
<dbReference type="GeneID" id="30179833"/>
<dbReference type="EMBL" id="KV454002">
    <property type="protein sequence ID" value="ODQ47561.1"/>
    <property type="molecule type" value="Genomic_DNA"/>
</dbReference>
<proteinExistence type="predicted"/>
<dbReference type="PANTHER" id="PTHR43791">
    <property type="entry name" value="PERMEASE-RELATED"/>
    <property type="match status" value="1"/>
</dbReference>
<evidence type="ECO:0000256" key="3">
    <source>
        <dbReference type="ARBA" id="ARBA00022692"/>
    </source>
</evidence>
<reference evidence="8 9" key="1">
    <citation type="journal article" date="2016" name="Proc. Natl. Acad. Sci. U.S.A.">
        <title>Comparative genomics of biotechnologically important yeasts.</title>
        <authorList>
            <person name="Riley R."/>
            <person name="Haridas S."/>
            <person name="Wolfe K.H."/>
            <person name="Lopes M.R."/>
            <person name="Hittinger C.T."/>
            <person name="Goeker M."/>
            <person name="Salamov A.A."/>
            <person name="Wisecaver J.H."/>
            <person name="Long T.M."/>
            <person name="Calvey C.H."/>
            <person name="Aerts A.L."/>
            <person name="Barry K.W."/>
            <person name="Choi C."/>
            <person name="Clum A."/>
            <person name="Coughlan A.Y."/>
            <person name="Deshpande S."/>
            <person name="Douglass A.P."/>
            <person name="Hanson S.J."/>
            <person name="Klenk H.-P."/>
            <person name="LaButti K.M."/>
            <person name="Lapidus A."/>
            <person name="Lindquist E.A."/>
            <person name="Lipzen A.M."/>
            <person name="Meier-Kolthoff J.P."/>
            <person name="Ohm R.A."/>
            <person name="Otillar R.P."/>
            <person name="Pangilinan J.L."/>
            <person name="Peng Y."/>
            <person name="Rokas A."/>
            <person name="Rosa C.A."/>
            <person name="Scheuner C."/>
            <person name="Sibirny A.A."/>
            <person name="Slot J.C."/>
            <person name="Stielow J.B."/>
            <person name="Sun H."/>
            <person name="Kurtzman C.P."/>
            <person name="Blackwell M."/>
            <person name="Grigoriev I.V."/>
            <person name="Jeffries T.W."/>
        </authorList>
    </citation>
    <scope>NUCLEOTIDE SEQUENCE [LARGE SCALE GENOMIC DNA]</scope>
    <source>
        <strain evidence="8 9">NRRL Y-2026</strain>
    </source>
</reference>
<dbReference type="STRING" id="763406.A0A1E3NN92"/>
<dbReference type="GO" id="GO:0022857">
    <property type="term" value="F:transmembrane transporter activity"/>
    <property type="evidence" value="ECO:0007669"/>
    <property type="project" value="InterPro"/>
</dbReference>
<dbReference type="OrthoDB" id="1935484at2759"/>
<evidence type="ECO:0000256" key="6">
    <source>
        <dbReference type="SAM" id="Phobius"/>
    </source>
</evidence>
<keyword evidence="5 6" id="KW-0472">Membrane</keyword>
<feature type="transmembrane region" description="Helical" evidence="6">
    <location>
        <begin position="319"/>
        <end position="339"/>
    </location>
</feature>
<dbReference type="SUPFAM" id="SSF103473">
    <property type="entry name" value="MFS general substrate transporter"/>
    <property type="match status" value="1"/>
</dbReference>
<dbReference type="PANTHER" id="PTHR43791:SF32">
    <property type="entry name" value="MAJOR FACILITATOR SUPERFAMILY (MFS) PROFILE DOMAIN-CONTAINING PROTEIN"/>
    <property type="match status" value="1"/>
</dbReference>
<keyword evidence="9" id="KW-1185">Reference proteome</keyword>
<feature type="transmembrane region" description="Helical" evidence="6">
    <location>
        <begin position="203"/>
        <end position="224"/>
    </location>
</feature>
<accession>A0A1E3NN92</accession>
<evidence type="ECO:0000259" key="7">
    <source>
        <dbReference type="PROSITE" id="PS50850"/>
    </source>
</evidence>
<dbReference type="InterPro" id="IPR036259">
    <property type="entry name" value="MFS_trans_sf"/>
</dbReference>
<comment type="subcellular location">
    <subcellularLocation>
        <location evidence="1">Membrane</location>
        <topology evidence="1">Multi-pass membrane protein</topology>
    </subcellularLocation>
</comment>
<evidence type="ECO:0000256" key="5">
    <source>
        <dbReference type="ARBA" id="ARBA00023136"/>
    </source>
</evidence>
<dbReference type="InterPro" id="IPR020846">
    <property type="entry name" value="MFS_dom"/>
</dbReference>
<gene>
    <name evidence="8" type="ORF">PICMEDRAFT_50360</name>
</gene>
<feature type="transmembrane region" description="Helical" evidence="6">
    <location>
        <begin position="170"/>
        <end position="191"/>
    </location>
</feature>
<dbReference type="Proteomes" id="UP000094455">
    <property type="component" value="Unassembled WGS sequence"/>
</dbReference>
<dbReference type="PROSITE" id="PS50850">
    <property type="entry name" value="MFS"/>
    <property type="match status" value="1"/>
</dbReference>
<evidence type="ECO:0000313" key="8">
    <source>
        <dbReference type="EMBL" id="ODQ47561.1"/>
    </source>
</evidence>
<feature type="transmembrane region" description="Helical" evidence="6">
    <location>
        <begin position="138"/>
        <end position="158"/>
    </location>
</feature>
<feature type="transmembrane region" description="Helical" evidence="6">
    <location>
        <begin position="278"/>
        <end position="299"/>
    </location>
</feature>
<dbReference type="Gene3D" id="1.20.1250.20">
    <property type="entry name" value="MFS general substrate transporter like domains"/>
    <property type="match status" value="2"/>
</dbReference>
<evidence type="ECO:0000256" key="4">
    <source>
        <dbReference type="ARBA" id="ARBA00022989"/>
    </source>
</evidence>
<sequence length="511" mass="57680">MLSAKSASPENYEPEDENASITEQYWSSLEEKRLVLKIDLSILLFLMFSFFSLQLDRSNISNALTGGIGKDIHCTTDEIATGNQLQSAAIVIMEIPSNIIIHKVGCLPLLIAQGVLWGLVAIFQSFITGKKSYYATRWLLGMFEAGFIPGSIYVISRFYKRNELATRTTLFYFGNYFAAAVGSLIAAGILGMPFHKNWHPWRFLFMIEGCITIFATLLLAIFVARSPENPSPVHNLFSFFSKREERIMQDRLKYYDSKPSDNSDVTPITLKNIFKSIFLWRNWLHLMMNFLQIAPYGGLQLFSPKIIKSLGFSTVRANALASIGPFGLCFFSLTAAWLSDRYKTRGLLMLLTLAYSITFAGVLQSMRIGVTKKWTMFAMITMINAGVGTAQSLNNSWLAINSRRTLDRSVGLAMCVMGANLAAIAGQNFFKDKDAPVYHPAFVAILCFYGVSILWCSGIMFIYYSINNRLKFEFGRFGRFFRGSLRVDDESHSSEIHVDEVSTAPEWKYQF</sequence>
<keyword evidence="3 6" id="KW-0812">Transmembrane</keyword>
<keyword evidence="2" id="KW-0813">Transport</keyword>
<keyword evidence="4 6" id="KW-1133">Transmembrane helix</keyword>
<feature type="domain" description="Major facilitator superfamily (MFS) profile" evidence="7">
    <location>
        <begin position="42"/>
        <end position="470"/>
    </location>
</feature>
<dbReference type="GO" id="GO:0016020">
    <property type="term" value="C:membrane"/>
    <property type="evidence" value="ECO:0007669"/>
    <property type="project" value="UniProtKB-SubCell"/>
</dbReference>
<feature type="transmembrane region" description="Helical" evidence="6">
    <location>
        <begin position="106"/>
        <end position="126"/>
    </location>
</feature>
<feature type="transmembrane region" description="Helical" evidence="6">
    <location>
        <begin position="442"/>
        <end position="466"/>
    </location>
</feature>
<protein>
    <recommendedName>
        <fullName evidence="7">Major facilitator superfamily (MFS) profile domain-containing protein</fullName>
    </recommendedName>
</protein>
<feature type="transmembrane region" description="Helical" evidence="6">
    <location>
        <begin position="410"/>
        <end position="430"/>
    </location>
</feature>
<evidence type="ECO:0000256" key="1">
    <source>
        <dbReference type="ARBA" id="ARBA00004141"/>
    </source>
</evidence>
<dbReference type="AlphaFoldDB" id="A0A1E3NN92"/>
<organism evidence="8 9">
    <name type="scientific">Pichia membranifaciens NRRL Y-2026</name>
    <dbReference type="NCBI Taxonomy" id="763406"/>
    <lineage>
        <taxon>Eukaryota</taxon>
        <taxon>Fungi</taxon>
        <taxon>Dikarya</taxon>
        <taxon>Ascomycota</taxon>
        <taxon>Saccharomycotina</taxon>
        <taxon>Pichiomycetes</taxon>
        <taxon>Pichiales</taxon>
        <taxon>Pichiaceae</taxon>
        <taxon>Pichia</taxon>
    </lineage>
</organism>